<dbReference type="EMBL" id="KN750301">
    <property type="protein sequence ID" value="KIH50244.1"/>
    <property type="molecule type" value="Genomic_DNA"/>
</dbReference>
<dbReference type="Proteomes" id="UP000054047">
    <property type="component" value="Unassembled WGS sequence"/>
</dbReference>
<sequence>HTADVSVDYYRKILEGLLRNSFAIASQLHSRTRTIGTATRSKYIETLEHASVDYIGNVFGGLFPFGPFNIFRRRQRVVLRLDGDSSSSLHT</sequence>
<evidence type="ECO:0000313" key="2">
    <source>
        <dbReference type="Proteomes" id="UP000054047"/>
    </source>
</evidence>
<proteinExistence type="predicted"/>
<accession>A0A0C2FU92</accession>
<evidence type="ECO:0000313" key="1">
    <source>
        <dbReference type="EMBL" id="KIH50244.1"/>
    </source>
</evidence>
<gene>
    <name evidence="1" type="ORF">ANCDUO_19678</name>
</gene>
<keyword evidence="2" id="KW-1185">Reference proteome</keyword>
<feature type="non-terminal residue" evidence="1">
    <location>
        <position position="1"/>
    </location>
</feature>
<reference evidence="1 2" key="1">
    <citation type="submission" date="2013-12" db="EMBL/GenBank/DDBJ databases">
        <title>Draft genome of the parsitic nematode Ancylostoma duodenale.</title>
        <authorList>
            <person name="Mitreva M."/>
        </authorList>
    </citation>
    <scope>NUCLEOTIDE SEQUENCE [LARGE SCALE GENOMIC DNA]</scope>
    <source>
        <strain evidence="1 2">Zhejiang</strain>
    </source>
</reference>
<organism evidence="1 2">
    <name type="scientific">Ancylostoma duodenale</name>
    <dbReference type="NCBI Taxonomy" id="51022"/>
    <lineage>
        <taxon>Eukaryota</taxon>
        <taxon>Metazoa</taxon>
        <taxon>Ecdysozoa</taxon>
        <taxon>Nematoda</taxon>
        <taxon>Chromadorea</taxon>
        <taxon>Rhabditida</taxon>
        <taxon>Rhabditina</taxon>
        <taxon>Rhabditomorpha</taxon>
        <taxon>Strongyloidea</taxon>
        <taxon>Ancylostomatidae</taxon>
        <taxon>Ancylostomatinae</taxon>
        <taxon>Ancylostoma</taxon>
    </lineage>
</organism>
<name>A0A0C2FU92_9BILA</name>
<protein>
    <submittedName>
        <fullName evidence="1">Uncharacterized protein</fullName>
    </submittedName>
</protein>
<dbReference type="AlphaFoldDB" id="A0A0C2FU92"/>